<dbReference type="PANTHER" id="PTHR43459:SF1">
    <property type="entry name" value="EG:BACN32G11.4 PROTEIN"/>
    <property type="match status" value="1"/>
</dbReference>
<dbReference type="Pfam" id="PF00378">
    <property type="entry name" value="ECH_1"/>
    <property type="match status" value="1"/>
</dbReference>
<dbReference type="Proteomes" id="UP000321389">
    <property type="component" value="Chromosome"/>
</dbReference>
<evidence type="ECO:0000256" key="2">
    <source>
        <dbReference type="RuleBase" id="RU003707"/>
    </source>
</evidence>
<dbReference type="GO" id="GO:0003824">
    <property type="term" value="F:catalytic activity"/>
    <property type="evidence" value="ECO:0007669"/>
    <property type="project" value="InterPro"/>
</dbReference>
<sequence length="261" mass="27343">MPEKNVRWERRGSVAWVTLDRPEAGNAMSLELLADLGDAIRHVEADSAVRAVVLTGAGRFFCVGGALDTMHGAEEIGHRIRAMTFHLHAVISSLARMPAPTIAAVNGPAAGAGLSLAIACDFVVAAETARFSSSYAAAGLSSDGGQSWTLPRRVGLNRAREMLLLDRRLTAAEALEWGLVNAVAPAEGLERTATDMAAKLAAGPTAAFGRIKGLLADGETAGLEAQLDREARAMADSVATQDAREGIAAFLEKRAPNFRGS</sequence>
<keyword evidence="4" id="KW-1185">Reference proteome</keyword>
<protein>
    <submittedName>
        <fullName evidence="3">Enoyl-CoA hydratase</fullName>
    </submittedName>
</protein>
<dbReference type="PROSITE" id="PS00166">
    <property type="entry name" value="ENOYL_COA_HYDRATASE"/>
    <property type="match status" value="1"/>
</dbReference>
<dbReference type="RefSeq" id="WP_146299207.1">
    <property type="nucleotide sequence ID" value="NZ_CP042301.2"/>
</dbReference>
<dbReference type="EMBL" id="CP042301">
    <property type="protein sequence ID" value="QDZ00559.1"/>
    <property type="molecule type" value="Genomic_DNA"/>
</dbReference>
<dbReference type="OrthoDB" id="9775794at2"/>
<dbReference type="InterPro" id="IPR014748">
    <property type="entry name" value="Enoyl-CoA_hydra_C"/>
</dbReference>
<dbReference type="AlphaFoldDB" id="A0A5B8KYA4"/>
<dbReference type="SUPFAM" id="SSF52096">
    <property type="entry name" value="ClpP/crotonase"/>
    <property type="match status" value="1"/>
</dbReference>
<proteinExistence type="inferred from homology"/>
<gene>
    <name evidence="3" type="ORF">FQ775_09285</name>
</gene>
<comment type="similarity">
    <text evidence="1 2">Belongs to the enoyl-CoA hydratase/isomerase family.</text>
</comment>
<evidence type="ECO:0000256" key="1">
    <source>
        <dbReference type="ARBA" id="ARBA00005254"/>
    </source>
</evidence>
<organism evidence="3 4">
    <name type="scientific">Nitratireductor mangrovi</name>
    <dbReference type="NCBI Taxonomy" id="2599600"/>
    <lineage>
        <taxon>Bacteria</taxon>
        <taxon>Pseudomonadati</taxon>
        <taxon>Pseudomonadota</taxon>
        <taxon>Alphaproteobacteria</taxon>
        <taxon>Hyphomicrobiales</taxon>
        <taxon>Phyllobacteriaceae</taxon>
        <taxon>Nitratireductor</taxon>
    </lineage>
</organism>
<reference evidence="3" key="1">
    <citation type="submission" date="2020-04" db="EMBL/GenBank/DDBJ databases">
        <title>Nitratireductor sp. nov. isolated from mangrove soil.</title>
        <authorList>
            <person name="Ye Y."/>
        </authorList>
    </citation>
    <scope>NUCLEOTIDE SEQUENCE</scope>
    <source>
        <strain evidence="3">SY7</strain>
    </source>
</reference>
<dbReference type="InterPro" id="IPR018376">
    <property type="entry name" value="Enoyl-CoA_hyd/isom_CS"/>
</dbReference>
<accession>A0A5B8KYA4</accession>
<dbReference type="InterPro" id="IPR001753">
    <property type="entry name" value="Enoyl-CoA_hydra/iso"/>
</dbReference>
<evidence type="ECO:0000313" key="4">
    <source>
        <dbReference type="Proteomes" id="UP000321389"/>
    </source>
</evidence>
<dbReference type="PANTHER" id="PTHR43459">
    <property type="entry name" value="ENOYL-COA HYDRATASE"/>
    <property type="match status" value="1"/>
</dbReference>
<dbReference type="KEGG" id="niy:FQ775_09285"/>
<dbReference type="Gene3D" id="3.90.226.10">
    <property type="entry name" value="2-enoyl-CoA Hydratase, Chain A, domain 1"/>
    <property type="match status" value="1"/>
</dbReference>
<name>A0A5B8KYA4_9HYPH</name>
<dbReference type="InterPro" id="IPR029045">
    <property type="entry name" value="ClpP/crotonase-like_dom_sf"/>
</dbReference>
<dbReference type="Gene3D" id="1.10.12.10">
    <property type="entry name" value="Lyase 2-enoyl-coa Hydratase, Chain A, domain 2"/>
    <property type="match status" value="1"/>
</dbReference>
<evidence type="ECO:0000313" key="3">
    <source>
        <dbReference type="EMBL" id="QDZ00559.1"/>
    </source>
</evidence>
<dbReference type="CDD" id="cd06558">
    <property type="entry name" value="crotonase-like"/>
    <property type="match status" value="1"/>
</dbReference>